<evidence type="ECO:0000256" key="2">
    <source>
        <dbReference type="SAM" id="Phobius"/>
    </source>
</evidence>
<protein>
    <submittedName>
        <fullName evidence="3">Uncharacterized protein</fullName>
    </submittedName>
</protein>
<organism evidence="3">
    <name type="scientific">Paenibacillus ihbetae</name>
    <dbReference type="NCBI Taxonomy" id="1870820"/>
    <lineage>
        <taxon>Bacteria</taxon>
        <taxon>Bacillati</taxon>
        <taxon>Bacillota</taxon>
        <taxon>Bacilli</taxon>
        <taxon>Bacillales</taxon>
        <taxon>Paenibacillaceae</taxon>
        <taxon>Paenibacillus</taxon>
    </lineage>
</organism>
<dbReference type="EMBL" id="CP016809">
    <property type="protein sequence ID" value="ANY75160.1"/>
    <property type="molecule type" value="Genomic_DNA"/>
</dbReference>
<sequence>MQGNKYELRQKGVIVLNHKGIIFMKISIVAMVLSLAACSGTAEPEPPVSNDPPAPVHEEVTAPKNEQVPDTTRPQNESFDLMTGDGNQTHTAALHQGEGFSLYVFEKFDFDGAEGRLSLSNHPEYYVDIEPLPAQYDLKQLEAAGTKELERFGEVSDFSGELVEHPLGFAELYLQASSGEGISDYIVWRSDTGDVFLFRLHNPKGEEASEFAGLVLVSLSTVQSDS</sequence>
<evidence type="ECO:0000313" key="3">
    <source>
        <dbReference type="EMBL" id="ANY75160.1"/>
    </source>
</evidence>
<proteinExistence type="predicted"/>
<name>A0A1B2E5B1_9BACL</name>
<gene>
    <name evidence="3" type="ORF">BBD41_22735</name>
</gene>
<feature type="region of interest" description="Disordered" evidence="1">
    <location>
        <begin position="40"/>
        <end position="88"/>
    </location>
</feature>
<feature type="compositionally biased region" description="Pro residues" evidence="1">
    <location>
        <begin position="44"/>
        <end position="55"/>
    </location>
</feature>
<keyword evidence="2" id="KW-0472">Membrane</keyword>
<evidence type="ECO:0000256" key="1">
    <source>
        <dbReference type="SAM" id="MobiDB-lite"/>
    </source>
</evidence>
<feature type="transmembrane region" description="Helical" evidence="2">
    <location>
        <begin position="21"/>
        <end position="42"/>
    </location>
</feature>
<dbReference type="KEGG" id="pib:BBD41_22735"/>
<feature type="compositionally biased region" description="Polar residues" evidence="1">
    <location>
        <begin position="68"/>
        <end position="78"/>
    </location>
</feature>
<keyword evidence="2" id="KW-0812">Transmembrane</keyword>
<keyword evidence="2" id="KW-1133">Transmembrane helix</keyword>
<dbReference type="AlphaFoldDB" id="A0A1B2E5B1"/>
<reference evidence="3" key="1">
    <citation type="submission" date="2016-08" db="EMBL/GenBank/DDBJ databases">
        <title>Complete Genome Seqeunce of Paenibacillus sp. nov. IHBB 9852 from high altitute lake of Indian trans-Himalayas.</title>
        <authorList>
            <person name="Kiran S."/>
            <person name="Swarnkar M.K."/>
            <person name="Rana A."/>
            <person name="Tewari R."/>
            <person name="Gulati A."/>
        </authorList>
    </citation>
    <scope>NUCLEOTIDE SEQUENCE [LARGE SCALE GENOMIC DNA]</scope>
    <source>
        <strain evidence="3">IHBB 9852</strain>
    </source>
</reference>
<accession>A0A1B2E5B1</accession>